<keyword evidence="1" id="KW-0328">Glycosyltransferase</keyword>
<dbReference type="GO" id="GO:0003843">
    <property type="term" value="F:1,3-beta-D-glucan synthase activity"/>
    <property type="evidence" value="ECO:0007669"/>
    <property type="project" value="UniProtKB-EC"/>
</dbReference>
<dbReference type="STRING" id="74649.A0A2P6PD55"/>
<sequence length="305" mass="34647">MKLRESGSICANLGELLERKTSIRKRVSATLRILETVLEQLEETPEEKPSQIEERGTCDIGKTSRVEERWERIVHAVLKRERLGTDAYRRHGTGIVGKVRSSFAISRVINKILEAADEIEDENLIASRICMSFSVSFIFFPIGMGYLGRSFSCSPAVCEQGYSLALDLDCDSEGNGVLQFKAGLICVIKQALSQRRSANATIDRSEDFVLLQQFYKLYREKNNVEKLLQEKMKMRECSTSSSDNLRESQIIARTRRVFATLTVLGTVLEMQSKPDDTQEIPQELKRLMESDAARIEDLDDFDMNL</sequence>
<reference evidence="1 2" key="1">
    <citation type="journal article" date="2018" name="Nat. Genet.">
        <title>The Rosa genome provides new insights in the design of modern roses.</title>
        <authorList>
            <person name="Bendahmane M."/>
        </authorList>
    </citation>
    <scope>NUCLEOTIDE SEQUENCE [LARGE SCALE GENOMIC DNA]</scope>
    <source>
        <strain evidence="2">cv. Old Blush</strain>
    </source>
</reference>
<gene>
    <name evidence="1" type="ORF">RchiOBHm_Chr7g0221971</name>
</gene>
<keyword evidence="1" id="KW-0808">Transferase</keyword>
<proteinExistence type="predicted"/>
<dbReference type="EC" id="2.4.1.34" evidence="1"/>
<organism evidence="1 2">
    <name type="scientific">Rosa chinensis</name>
    <name type="common">China rose</name>
    <dbReference type="NCBI Taxonomy" id="74649"/>
    <lineage>
        <taxon>Eukaryota</taxon>
        <taxon>Viridiplantae</taxon>
        <taxon>Streptophyta</taxon>
        <taxon>Embryophyta</taxon>
        <taxon>Tracheophyta</taxon>
        <taxon>Spermatophyta</taxon>
        <taxon>Magnoliopsida</taxon>
        <taxon>eudicotyledons</taxon>
        <taxon>Gunneridae</taxon>
        <taxon>Pentapetalae</taxon>
        <taxon>rosids</taxon>
        <taxon>fabids</taxon>
        <taxon>Rosales</taxon>
        <taxon>Rosaceae</taxon>
        <taxon>Rosoideae</taxon>
        <taxon>Rosoideae incertae sedis</taxon>
        <taxon>Rosa</taxon>
    </lineage>
</organism>
<dbReference type="EMBL" id="PDCK01000045">
    <property type="protein sequence ID" value="PRQ19862.1"/>
    <property type="molecule type" value="Genomic_DNA"/>
</dbReference>
<dbReference type="Gramene" id="PRQ19862">
    <property type="protein sequence ID" value="PRQ19862"/>
    <property type="gene ID" value="RchiOBHm_Chr7g0221971"/>
</dbReference>
<protein>
    <submittedName>
        <fullName evidence="1">Putative 1,3-beta-glucan synthase</fullName>
        <ecNumber evidence="1">2.4.1.34</ecNumber>
    </submittedName>
</protein>
<comment type="caution">
    <text evidence="1">The sequence shown here is derived from an EMBL/GenBank/DDBJ whole genome shotgun (WGS) entry which is preliminary data.</text>
</comment>
<dbReference type="AlphaFoldDB" id="A0A2P6PD55"/>
<evidence type="ECO:0000313" key="1">
    <source>
        <dbReference type="EMBL" id="PRQ19862.1"/>
    </source>
</evidence>
<dbReference type="Proteomes" id="UP000238479">
    <property type="component" value="Chromosome 7"/>
</dbReference>
<accession>A0A2P6PD55</accession>
<keyword evidence="2" id="KW-1185">Reference proteome</keyword>
<name>A0A2P6PD55_ROSCH</name>
<evidence type="ECO:0000313" key="2">
    <source>
        <dbReference type="Proteomes" id="UP000238479"/>
    </source>
</evidence>